<dbReference type="HOGENOM" id="CLU_061389_1_0_11"/>
<dbReference type="KEGG" id="svt:SVTN_14040"/>
<feature type="compositionally biased region" description="Low complexity" evidence="1">
    <location>
        <begin position="201"/>
        <end position="217"/>
    </location>
</feature>
<sequence length="298" mass="30845">MAPAPLRLCGVRAVTVTVAAAAAASLAIAAPASAVPAPDPTAPTCETPADGGFPLDTRIHGGPSDYPAGGPFQALKLDLTNTTDAPCSDIHPVLVLTDRDRALRPEQIRFEFYDAGSARWRPVTFEATEEAENVGAFTGFGGFAVPAGRTLTVPVRLTFEVETAPDEVVVNAAVVQRRGEDGDWVGESGDYRLTVGPADPGTPTRIPTPAPTSTAPDTPRPPAPPAPPVKKPRPPVPTASATRSPAAPADPAGIAPDTELASTGRESEAYLYVLAPIAAGLVLLGAVLVRAARRRRHR</sequence>
<feature type="compositionally biased region" description="Low complexity" evidence="1">
    <location>
        <begin position="238"/>
        <end position="257"/>
    </location>
</feature>
<keyword evidence="2" id="KW-0472">Membrane</keyword>
<dbReference type="Proteomes" id="UP000031774">
    <property type="component" value="Chromosome"/>
</dbReference>
<accession>A0A0B5HTI5</accession>
<organism evidence="4 5">
    <name type="scientific">Streptomyces vietnamensis</name>
    <dbReference type="NCBI Taxonomy" id="362257"/>
    <lineage>
        <taxon>Bacteria</taxon>
        <taxon>Bacillati</taxon>
        <taxon>Actinomycetota</taxon>
        <taxon>Actinomycetes</taxon>
        <taxon>Kitasatosporales</taxon>
        <taxon>Streptomycetaceae</taxon>
        <taxon>Streptomyces</taxon>
    </lineage>
</organism>
<feature type="transmembrane region" description="Helical" evidence="2">
    <location>
        <begin position="269"/>
        <end position="289"/>
    </location>
</feature>
<dbReference type="EMBL" id="CP010407">
    <property type="protein sequence ID" value="AJF65365.1"/>
    <property type="molecule type" value="Genomic_DNA"/>
</dbReference>
<reference evidence="4 5" key="1">
    <citation type="submission" date="2014-12" db="EMBL/GenBank/DDBJ databases">
        <title>Complete genome sequence of Streptomyces vietnamensis strain GIMV4.0001, a genetic manipulable producer of the benzoisochromanequinone antibiotic granaticin.</title>
        <authorList>
            <person name="Deng M.R."/>
            <person name="Guo J."/>
            <person name="Ma L.Y."/>
            <person name="Feng G.D."/>
            <person name="Mo C.Y."/>
            <person name="Zhu H.H."/>
        </authorList>
    </citation>
    <scope>NUCLEOTIDE SEQUENCE [LARGE SCALE GENOMIC DNA]</scope>
    <source>
        <strain evidence="5">GIMV4.0001</strain>
    </source>
</reference>
<keyword evidence="3" id="KW-0732">Signal</keyword>
<name>A0A0B5HTI5_9ACTN</name>
<gene>
    <name evidence="4" type="ORF">SVTN_14040</name>
</gene>
<evidence type="ECO:0000313" key="4">
    <source>
        <dbReference type="EMBL" id="AJF65365.1"/>
    </source>
</evidence>
<evidence type="ECO:0008006" key="6">
    <source>
        <dbReference type="Google" id="ProtNLM"/>
    </source>
</evidence>
<proteinExistence type="predicted"/>
<dbReference type="RefSeq" id="WP_041129398.1">
    <property type="nucleotide sequence ID" value="NZ_CP010407.1"/>
</dbReference>
<keyword evidence="5" id="KW-1185">Reference proteome</keyword>
<evidence type="ECO:0000256" key="2">
    <source>
        <dbReference type="SAM" id="Phobius"/>
    </source>
</evidence>
<feature type="compositionally biased region" description="Pro residues" evidence="1">
    <location>
        <begin position="218"/>
        <end position="237"/>
    </location>
</feature>
<dbReference type="AlphaFoldDB" id="A0A0B5HTI5"/>
<evidence type="ECO:0000256" key="1">
    <source>
        <dbReference type="SAM" id="MobiDB-lite"/>
    </source>
</evidence>
<feature type="chain" id="PRO_5038828096" description="Gram-positive cocci surface proteins LPxTG domain-containing protein" evidence="3">
    <location>
        <begin position="35"/>
        <end position="298"/>
    </location>
</feature>
<feature type="signal peptide" evidence="3">
    <location>
        <begin position="1"/>
        <end position="34"/>
    </location>
</feature>
<keyword evidence="2" id="KW-1133">Transmembrane helix</keyword>
<evidence type="ECO:0000256" key="3">
    <source>
        <dbReference type="SAM" id="SignalP"/>
    </source>
</evidence>
<evidence type="ECO:0000313" key="5">
    <source>
        <dbReference type="Proteomes" id="UP000031774"/>
    </source>
</evidence>
<dbReference type="STRING" id="362257.SVTN_14040"/>
<protein>
    <recommendedName>
        <fullName evidence="6">Gram-positive cocci surface proteins LPxTG domain-containing protein</fullName>
    </recommendedName>
</protein>
<feature type="region of interest" description="Disordered" evidence="1">
    <location>
        <begin position="181"/>
        <end position="258"/>
    </location>
</feature>
<keyword evidence="2" id="KW-0812">Transmembrane</keyword>